<evidence type="ECO:0000256" key="1">
    <source>
        <dbReference type="SAM" id="MobiDB-lite"/>
    </source>
</evidence>
<proteinExistence type="predicted"/>
<sequence length="101" mass="11318">MLRWLLVRKRVAWRGLGWSAKLVLSVNFEMMMDLVGELVVGDDDGVVPEAYVEGDDGPIARDEFLDGLCNNKLVTVEQQPSPKTPNPPKSYRCSSNPSLWL</sequence>
<dbReference type="AlphaFoldDB" id="A0A9D5HSI5"/>
<evidence type="ECO:0000313" key="3">
    <source>
        <dbReference type="Proteomes" id="UP001085076"/>
    </source>
</evidence>
<name>A0A9D5HSI5_9LILI</name>
<dbReference type="Proteomes" id="UP001085076">
    <property type="component" value="Miscellaneous, Linkage group lg01"/>
</dbReference>
<feature type="compositionally biased region" description="Polar residues" evidence="1">
    <location>
        <begin position="92"/>
        <end position="101"/>
    </location>
</feature>
<accession>A0A9D5HSI5</accession>
<comment type="caution">
    <text evidence="2">The sequence shown here is derived from an EMBL/GenBank/DDBJ whole genome shotgun (WGS) entry which is preliminary data.</text>
</comment>
<dbReference type="EMBL" id="JAGGNH010000001">
    <property type="protein sequence ID" value="KAJ0987273.1"/>
    <property type="molecule type" value="Genomic_DNA"/>
</dbReference>
<evidence type="ECO:0000313" key="2">
    <source>
        <dbReference type="EMBL" id="KAJ0987273.1"/>
    </source>
</evidence>
<reference evidence="2" key="2">
    <citation type="journal article" date="2022" name="Hortic Res">
        <title>The genome of Dioscorea zingiberensis sheds light on the biosynthesis, origin and evolution of the medicinally important diosgenin saponins.</title>
        <authorList>
            <person name="Li Y."/>
            <person name="Tan C."/>
            <person name="Li Z."/>
            <person name="Guo J."/>
            <person name="Li S."/>
            <person name="Chen X."/>
            <person name="Wang C."/>
            <person name="Dai X."/>
            <person name="Yang H."/>
            <person name="Song W."/>
            <person name="Hou L."/>
            <person name="Xu J."/>
            <person name="Tong Z."/>
            <person name="Xu A."/>
            <person name="Yuan X."/>
            <person name="Wang W."/>
            <person name="Yang Q."/>
            <person name="Chen L."/>
            <person name="Sun Z."/>
            <person name="Wang K."/>
            <person name="Pan B."/>
            <person name="Chen J."/>
            <person name="Bao Y."/>
            <person name="Liu F."/>
            <person name="Qi X."/>
            <person name="Gang D.R."/>
            <person name="Wen J."/>
            <person name="Li J."/>
        </authorList>
    </citation>
    <scope>NUCLEOTIDE SEQUENCE</scope>
    <source>
        <strain evidence="2">Dzin_1.0</strain>
    </source>
</reference>
<reference evidence="2" key="1">
    <citation type="submission" date="2021-03" db="EMBL/GenBank/DDBJ databases">
        <authorList>
            <person name="Li Z."/>
            <person name="Yang C."/>
        </authorList>
    </citation>
    <scope>NUCLEOTIDE SEQUENCE</scope>
    <source>
        <strain evidence="2">Dzin_1.0</strain>
        <tissue evidence="2">Leaf</tissue>
    </source>
</reference>
<feature type="region of interest" description="Disordered" evidence="1">
    <location>
        <begin position="76"/>
        <end position="101"/>
    </location>
</feature>
<protein>
    <submittedName>
        <fullName evidence="2">Uncharacterized protein</fullName>
    </submittedName>
</protein>
<organism evidence="2 3">
    <name type="scientific">Dioscorea zingiberensis</name>
    <dbReference type="NCBI Taxonomy" id="325984"/>
    <lineage>
        <taxon>Eukaryota</taxon>
        <taxon>Viridiplantae</taxon>
        <taxon>Streptophyta</taxon>
        <taxon>Embryophyta</taxon>
        <taxon>Tracheophyta</taxon>
        <taxon>Spermatophyta</taxon>
        <taxon>Magnoliopsida</taxon>
        <taxon>Liliopsida</taxon>
        <taxon>Dioscoreales</taxon>
        <taxon>Dioscoreaceae</taxon>
        <taxon>Dioscorea</taxon>
    </lineage>
</organism>
<gene>
    <name evidence="2" type="ORF">J5N97_005629</name>
</gene>
<keyword evidence="3" id="KW-1185">Reference proteome</keyword>